<dbReference type="EMBL" id="PVNL01000097">
    <property type="protein sequence ID" value="PRQ05100.1"/>
    <property type="molecule type" value="Genomic_DNA"/>
</dbReference>
<reference evidence="3 4" key="1">
    <citation type="submission" date="2018-03" db="EMBL/GenBank/DDBJ databases">
        <title>Draft Genome Sequences of the Obligatory Marine Myxobacteria Enhygromyxa salina SWB007.</title>
        <authorList>
            <person name="Poehlein A."/>
            <person name="Moghaddam J.A."/>
            <person name="Harms H."/>
            <person name="Alanjari M."/>
            <person name="Koenig G.M."/>
            <person name="Daniel R."/>
            <person name="Schaeberle T.F."/>
        </authorList>
    </citation>
    <scope>NUCLEOTIDE SEQUENCE [LARGE SCALE GENOMIC DNA]</scope>
    <source>
        <strain evidence="3 4">SWB007</strain>
    </source>
</reference>
<feature type="transmembrane region" description="Helical" evidence="1">
    <location>
        <begin position="138"/>
        <end position="163"/>
    </location>
</feature>
<gene>
    <name evidence="3" type="ORF">ENSA7_47290</name>
</gene>
<sequence length="321" mass="36039">MDAILIDEPLLASERLKQLSQRSDAASLRRLLAQTLLYVGSAVALVLLDDPAAIVTSLLINGVAQFAMFGMLHEACHKTAFARPWLSELAGWIAALAQPMSPALMRAFHFTHHRHTHELEHDPELGGLAFMIPWPRGLMWVVTMTGIPLVVARVGWSLFAALVPRQADGLWTRVLPFVRPERRLRIAWEARLLMLIHGLAIAAACTIVPTLWRVYAGLLIGHMLLGWYTTCEHRGLPALGSAGEGQPSILARTRSLVTPAWLRWLIWNMPYHAEHHAWPAVPWHALPALHEQVRGHLVHRERPLYLHLHGGRERPQPPRAD</sequence>
<dbReference type="Pfam" id="PF00487">
    <property type="entry name" value="FA_desaturase"/>
    <property type="match status" value="1"/>
</dbReference>
<keyword evidence="1" id="KW-0472">Membrane</keyword>
<dbReference type="AlphaFoldDB" id="A0A2S9YJ67"/>
<organism evidence="3 4">
    <name type="scientific">Enhygromyxa salina</name>
    <dbReference type="NCBI Taxonomy" id="215803"/>
    <lineage>
        <taxon>Bacteria</taxon>
        <taxon>Pseudomonadati</taxon>
        <taxon>Myxococcota</taxon>
        <taxon>Polyangia</taxon>
        <taxon>Nannocystales</taxon>
        <taxon>Nannocystaceae</taxon>
        <taxon>Enhygromyxa</taxon>
    </lineage>
</organism>
<keyword evidence="1" id="KW-0812">Transmembrane</keyword>
<dbReference type="PANTHER" id="PTHR12879">
    <property type="entry name" value="SPHINGOLIPID DELTA 4 DESATURASE/C-4 HYDROXYLASE PROTEIN DES2"/>
    <property type="match status" value="1"/>
</dbReference>
<accession>A0A2S9YJ67</accession>
<dbReference type="GO" id="GO:0046513">
    <property type="term" value="P:ceramide biosynthetic process"/>
    <property type="evidence" value="ECO:0007669"/>
    <property type="project" value="TreeGrafter"/>
</dbReference>
<evidence type="ECO:0000259" key="2">
    <source>
        <dbReference type="Pfam" id="PF00487"/>
    </source>
</evidence>
<dbReference type="GO" id="GO:0042284">
    <property type="term" value="F:sphingolipid delta-4 desaturase activity"/>
    <property type="evidence" value="ECO:0007669"/>
    <property type="project" value="TreeGrafter"/>
</dbReference>
<feature type="domain" description="Fatty acid desaturase" evidence="2">
    <location>
        <begin position="53"/>
        <end position="297"/>
    </location>
</feature>
<proteinExistence type="predicted"/>
<name>A0A2S9YJ67_9BACT</name>
<evidence type="ECO:0000313" key="4">
    <source>
        <dbReference type="Proteomes" id="UP000238823"/>
    </source>
</evidence>
<comment type="caution">
    <text evidence="3">The sequence shown here is derived from an EMBL/GenBank/DDBJ whole genome shotgun (WGS) entry which is preliminary data.</text>
</comment>
<feature type="transmembrane region" description="Helical" evidence="1">
    <location>
        <begin position="192"/>
        <end position="212"/>
    </location>
</feature>
<dbReference type="PANTHER" id="PTHR12879:SF8">
    <property type="entry name" value="SPHINGOLIPID DELTA(4)-DESATURASE DES1"/>
    <property type="match status" value="1"/>
</dbReference>
<dbReference type="Proteomes" id="UP000238823">
    <property type="component" value="Unassembled WGS sequence"/>
</dbReference>
<evidence type="ECO:0000256" key="1">
    <source>
        <dbReference type="SAM" id="Phobius"/>
    </source>
</evidence>
<dbReference type="InterPro" id="IPR005804">
    <property type="entry name" value="FA_desaturase_dom"/>
</dbReference>
<evidence type="ECO:0000313" key="3">
    <source>
        <dbReference type="EMBL" id="PRQ05100.1"/>
    </source>
</evidence>
<keyword evidence="1" id="KW-1133">Transmembrane helix</keyword>
<protein>
    <submittedName>
        <fullName evidence="3">Fatty acid desaturase</fullName>
    </submittedName>
</protein>
<dbReference type="RefSeq" id="WP_106091650.1">
    <property type="nucleotide sequence ID" value="NZ_PVNL01000097.1"/>
</dbReference>
<dbReference type="OrthoDB" id="9792534at2"/>
<dbReference type="GO" id="GO:0016020">
    <property type="term" value="C:membrane"/>
    <property type="evidence" value="ECO:0007669"/>
    <property type="project" value="GOC"/>
</dbReference>